<dbReference type="InterPro" id="IPR039910">
    <property type="entry name" value="D15-like"/>
</dbReference>
<evidence type="ECO:0000256" key="7">
    <source>
        <dbReference type="ARBA" id="ARBA00023237"/>
    </source>
</evidence>
<evidence type="ECO:0000256" key="5">
    <source>
        <dbReference type="ARBA" id="ARBA00022737"/>
    </source>
</evidence>
<evidence type="ECO:0000256" key="6">
    <source>
        <dbReference type="ARBA" id="ARBA00023136"/>
    </source>
</evidence>
<dbReference type="PANTHER" id="PTHR12815">
    <property type="entry name" value="SORTING AND ASSEMBLY MACHINERY SAMM50 PROTEIN FAMILY MEMBER"/>
    <property type="match status" value="1"/>
</dbReference>
<dbReference type="GO" id="GO:0071709">
    <property type="term" value="P:membrane assembly"/>
    <property type="evidence" value="ECO:0007669"/>
    <property type="project" value="InterPro"/>
</dbReference>
<comment type="subcellular location">
    <subcellularLocation>
        <location evidence="1">Membrane</location>
    </subcellularLocation>
</comment>
<dbReference type="AlphaFoldDB" id="A0A381QEP5"/>
<reference evidence="9" key="1">
    <citation type="submission" date="2018-05" db="EMBL/GenBank/DDBJ databases">
        <authorList>
            <person name="Lanie J.A."/>
            <person name="Ng W.-L."/>
            <person name="Kazmierczak K.M."/>
            <person name="Andrzejewski T.M."/>
            <person name="Davidsen T.M."/>
            <person name="Wayne K.J."/>
            <person name="Tettelin H."/>
            <person name="Glass J.I."/>
            <person name="Rusch D."/>
            <person name="Podicherti R."/>
            <person name="Tsui H.-C.T."/>
            <person name="Winkler M.E."/>
        </authorList>
    </citation>
    <scope>NUCLEOTIDE SEQUENCE</scope>
</reference>
<dbReference type="InterPro" id="IPR010827">
    <property type="entry name" value="BamA/TamA_POTRA"/>
</dbReference>
<dbReference type="PROSITE" id="PS51779">
    <property type="entry name" value="POTRA"/>
    <property type="match status" value="2"/>
</dbReference>
<dbReference type="GO" id="GO:0019867">
    <property type="term" value="C:outer membrane"/>
    <property type="evidence" value="ECO:0007669"/>
    <property type="project" value="InterPro"/>
</dbReference>
<dbReference type="InterPro" id="IPR000184">
    <property type="entry name" value="Bac_surfAg_D15"/>
</dbReference>
<evidence type="ECO:0000256" key="2">
    <source>
        <dbReference type="ARBA" id="ARBA00022452"/>
    </source>
</evidence>
<accession>A0A381QEP5</accession>
<dbReference type="PANTHER" id="PTHR12815:SF47">
    <property type="entry name" value="TRANSLOCATION AND ASSEMBLY MODULE SUBUNIT TAMA"/>
    <property type="match status" value="1"/>
</dbReference>
<dbReference type="Gene3D" id="2.40.160.50">
    <property type="entry name" value="membrane protein fhac: a member of the omp85/tpsb transporter family"/>
    <property type="match status" value="1"/>
</dbReference>
<dbReference type="Pfam" id="PF07244">
    <property type="entry name" value="POTRA"/>
    <property type="match status" value="5"/>
</dbReference>
<evidence type="ECO:0000256" key="1">
    <source>
        <dbReference type="ARBA" id="ARBA00004370"/>
    </source>
</evidence>
<sequence length="827" mass="94002">MFTLSSVPRILVTLVFLGVYSLSVFSHSTSAQTTGSAGLSASIAEIEIKGTSELESSQIMFLIESQVGDILDREIIRRDIHAIYKMKLFEDVQAEVEELDEGESGIKSYLLRYLVKERPRLAEVKLKGVLLVERTVIEENMTLLQYDPYDPEKIALNEQIILEHYRSEGYPRVSVNSIIETVEADADNAGERFRVVFEMNEAPRVYLTDIYVSGTKYYSELEIKRFILSSEIDCVSWANHSGLFREEMINQDLSVITQHYLKKGYIKVFVDKPEVTLIHNPDYSRVDVRLNITEGDQYFIGKIEVSGDVLGDQEILKEDLLLEEGEIYNPFLQNRDRSGISEIYHEQGYAFVRVIPETVINEETKIVDVTFRVVKGEKAYIGRLEIAGNVETRDHVIRREFEVQEEELFNGKKLLRSQQNINRLGFFQSGVLLERSPRDQENNMLDILARLKETQTGTFQAQMGYSDFSGFSGGVTISKGNLLGTGRTLRFSAQFAEQSVQQKFDATLIDPRLFDSQVSGSIFSSRSKLGDSTEFERGIITENNYGFSLGMPLYFRDLRFGTQISALDRLFSVSDTDLFKRSVSPSLTYNTVNHPVFPSAGIKTSIRMIQTGTPFGGNIRLREYQLQYQQFWALNTDNTFILMAKGRLGLLQEQGSSPIPSEDRYRLGGIDSVRGHNYFNISGPYGSIEQRNNIAYRVITDELGYQQTRTYDSRTVGLNSSELQELKSGGISERLFNLELLFPLSQDENSFVRGVLFMDAGNVNAESRQYQLLGETEPEFFDLRKSAGFGVRVITPMGVLRFEYGSKLDKRPSETPDRFEFTVSGLF</sequence>
<feature type="domain" description="POTRA" evidence="8">
    <location>
        <begin position="205"/>
        <end position="295"/>
    </location>
</feature>
<proteinExistence type="predicted"/>
<evidence type="ECO:0000256" key="4">
    <source>
        <dbReference type="ARBA" id="ARBA00022729"/>
    </source>
</evidence>
<organism evidence="9">
    <name type="scientific">marine metagenome</name>
    <dbReference type="NCBI Taxonomy" id="408172"/>
    <lineage>
        <taxon>unclassified sequences</taxon>
        <taxon>metagenomes</taxon>
        <taxon>ecological metagenomes</taxon>
    </lineage>
</organism>
<evidence type="ECO:0000313" key="9">
    <source>
        <dbReference type="EMBL" id="SUZ77776.1"/>
    </source>
</evidence>
<dbReference type="InterPro" id="IPR034746">
    <property type="entry name" value="POTRA"/>
</dbReference>
<dbReference type="NCBIfam" id="TIGR03303">
    <property type="entry name" value="OM_YaeT"/>
    <property type="match status" value="1"/>
</dbReference>
<dbReference type="PIRSF" id="PIRSF006076">
    <property type="entry name" value="OM_assembly_OMP85"/>
    <property type="match status" value="1"/>
</dbReference>
<name>A0A381QEP5_9ZZZZ</name>
<keyword evidence="4" id="KW-0732">Signal</keyword>
<dbReference type="EMBL" id="UINC01001328">
    <property type="protein sequence ID" value="SUZ77776.1"/>
    <property type="molecule type" value="Genomic_DNA"/>
</dbReference>
<keyword evidence="6" id="KW-0472">Membrane</keyword>
<dbReference type="Gene3D" id="3.10.20.310">
    <property type="entry name" value="membrane protein fhac"/>
    <property type="match status" value="5"/>
</dbReference>
<keyword evidence="5" id="KW-0677">Repeat</keyword>
<dbReference type="InterPro" id="IPR023707">
    <property type="entry name" value="OM_assembly_BamA"/>
</dbReference>
<keyword evidence="2" id="KW-1134">Transmembrane beta strand</keyword>
<dbReference type="Pfam" id="PF01103">
    <property type="entry name" value="Omp85"/>
    <property type="match status" value="1"/>
</dbReference>
<feature type="domain" description="POTRA" evidence="8">
    <location>
        <begin position="298"/>
        <end position="376"/>
    </location>
</feature>
<keyword evidence="7" id="KW-0998">Cell outer membrane</keyword>
<protein>
    <recommendedName>
        <fullName evidence="8">POTRA domain-containing protein</fullName>
    </recommendedName>
</protein>
<gene>
    <name evidence="9" type="ORF">METZ01_LOCUS30630</name>
</gene>
<evidence type="ECO:0000256" key="3">
    <source>
        <dbReference type="ARBA" id="ARBA00022692"/>
    </source>
</evidence>
<evidence type="ECO:0000259" key="8">
    <source>
        <dbReference type="PROSITE" id="PS51779"/>
    </source>
</evidence>
<keyword evidence="3" id="KW-0812">Transmembrane</keyword>